<evidence type="ECO:0000313" key="2">
    <source>
        <dbReference type="EMBL" id="KKA24477.1"/>
    </source>
</evidence>
<proteinExistence type="predicted"/>
<dbReference type="PANTHER" id="PTHR48220">
    <property type="match status" value="1"/>
</dbReference>
<dbReference type="Proteomes" id="UP000053958">
    <property type="component" value="Unassembled WGS sequence"/>
</dbReference>
<keyword evidence="1" id="KW-0732">Signal</keyword>
<gene>
    <name evidence="2" type="ORF">T310_1506</name>
</gene>
<dbReference type="AlphaFoldDB" id="A0A0F4Z1T3"/>
<evidence type="ECO:0008006" key="4">
    <source>
        <dbReference type="Google" id="ProtNLM"/>
    </source>
</evidence>
<dbReference type="OrthoDB" id="188042at2759"/>
<dbReference type="GO" id="GO:0006623">
    <property type="term" value="P:protein targeting to vacuole"/>
    <property type="evidence" value="ECO:0007669"/>
    <property type="project" value="TreeGrafter"/>
</dbReference>
<evidence type="ECO:0000256" key="1">
    <source>
        <dbReference type="SAM" id="SignalP"/>
    </source>
</evidence>
<sequence>MRALSVSLSLLAMLAGSALVRSEPIPDYALKYAPYTHLYSGESWWPSDISTHLQNTIPEANSTVLGPAGSATVKNLDTYPSNDVYLTSKDNVFDNPAWLLSTDNKPDSNGYSKAPATLIAVDKGNGTVDVFYFYFYSYNHGNEYEEPPSPSIFLNKTYGNHVGDWEHTMVRYFNGTPAYIYLSAHDGGRAYNYSALEQTDGRATTYVAVGTHANYATAGQQDYDLPFGLLHDTTDKGPFWDVTQNYRGFWFDNSTQTFSSAGGKSTGGEEQASEGADWLKWLGYWGDEQYPDTDPRQYCILDIECAFVSGPTGPIAKNLGRTAVCQKEDDCKIEDSL</sequence>
<dbReference type="EMBL" id="LASV01000061">
    <property type="protein sequence ID" value="KKA24477.1"/>
    <property type="molecule type" value="Genomic_DNA"/>
</dbReference>
<name>A0A0F4Z1T3_RASE3</name>
<organism evidence="2 3">
    <name type="scientific">Rasamsonia emersonii (strain ATCC 16479 / CBS 393.64 / IMI 116815)</name>
    <dbReference type="NCBI Taxonomy" id="1408163"/>
    <lineage>
        <taxon>Eukaryota</taxon>
        <taxon>Fungi</taxon>
        <taxon>Dikarya</taxon>
        <taxon>Ascomycota</taxon>
        <taxon>Pezizomycotina</taxon>
        <taxon>Eurotiomycetes</taxon>
        <taxon>Eurotiomycetidae</taxon>
        <taxon>Eurotiales</taxon>
        <taxon>Trichocomaceae</taxon>
        <taxon>Rasamsonia</taxon>
    </lineage>
</organism>
<dbReference type="GO" id="GO:0000329">
    <property type="term" value="C:fungal-type vacuole membrane"/>
    <property type="evidence" value="ECO:0007669"/>
    <property type="project" value="TreeGrafter"/>
</dbReference>
<feature type="chain" id="PRO_5002482239" description="Vacuolar protein sorting-associated protein 62" evidence="1">
    <location>
        <begin position="23"/>
        <end position="337"/>
    </location>
</feature>
<dbReference type="RefSeq" id="XP_013331089.1">
    <property type="nucleotide sequence ID" value="XM_013475635.1"/>
</dbReference>
<dbReference type="Pfam" id="PF06101">
    <property type="entry name" value="Vps62"/>
    <property type="match status" value="1"/>
</dbReference>
<keyword evidence="3" id="KW-1185">Reference proteome</keyword>
<dbReference type="InterPro" id="IPR009291">
    <property type="entry name" value="Vps62"/>
</dbReference>
<feature type="signal peptide" evidence="1">
    <location>
        <begin position="1"/>
        <end position="22"/>
    </location>
</feature>
<evidence type="ECO:0000313" key="3">
    <source>
        <dbReference type="Proteomes" id="UP000053958"/>
    </source>
</evidence>
<dbReference type="PANTHER" id="PTHR48220:SF1">
    <property type="entry name" value="VACUOLAR PROTEIN SORTING-ASSOCIATED PROTEIN 62-RELATED"/>
    <property type="match status" value="1"/>
</dbReference>
<reference evidence="2 3" key="1">
    <citation type="submission" date="2015-04" db="EMBL/GenBank/DDBJ databases">
        <authorList>
            <person name="Heijne W.H."/>
            <person name="Fedorova N.D."/>
            <person name="Nierman W.C."/>
            <person name="Vollebregt A.W."/>
            <person name="Zhao Z."/>
            <person name="Wu L."/>
            <person name="Kumar M."/>
            <person name="Stam H."/>
            <person name="van den Berg M.A."/>
            <person name="Pel H.J."/>
        </authorList>
    </citation>
    <scope>NUCLEOTIDE SEQUENCE [LARGE SCALE GENOMIC DNA]</scope>
    <source>
        <strain evidence="2 3">CBS 393.64</strain>
    </source>
</reference>
<dbReference type="GeneID" id="25313857"/>
<comment type="caution">
    <text evidence="2">The sequence shown here is derived from an EMBL/GenBank/DDBJ whole genome shotgun (WGS) entry which is preliminary data.</text>
</comment>
<accession>A0A0F4Z1T3</accession>
<dbReference type="InterPro" id="IPR053102">
    <property type="entry name" value="VPS_Associated"/>
</dbReference>
<dbReference type="STRING" id="1408163.A0A0F4Z1T3"/>
<protein>
    <recommendedName>
        <fullName evidence="4">Vacuolar protein sorting-associated protein 62</fullName>
    </recommendedName>
</protein>